<feature type="domain" description="HTH araC/xylS-type" evidence="4">
    <location>
        <begin position="164"/>
        <end position="262"/>
    </location>
</feature>
<organism evidence="5 6">
    <name type="scientific">Paenibacillus glucanolyticus</name>
    <dbReference type="NCBI Taxonomy" id="59843"/>
    <lineage>
        <taxon>Bacteria</taxon>
        <taxon>Bacillati</taxon>
        <taxon>Bacillota</taxon>
        <taxon>Bacilli</taxon>
        <taxon>Bacillales</taxon>
        <taxon>Paenibacillaceae</taxon>
        <taxon>Paenibacillus</taxon>
    </lineage>
</organism>
<dbReference type="InterPro" id="IPR003313">
    <property type="entry name" value="AraC-bd"/>
</dbReference>
<dbReference type="STRING" id="59843.A3958_22130"/>
<protein>
    <submittedName>
        <fullName evidence="5">AraC family transcriptional regulator</fullName>
    </submittedName>
</protein>
<accession>A0A163LXZ5</accession>
<dbReference type="GO" id="GO:0043565">
    <property type="term" value="F:sequence-specific DNA binding"/>
    <property type="evidence" value="ECO:0007669"/>
    <property type="project" value="InterPro"/>
</dbReference>
<reference evidence="5" key="1">
    <citation type="journal article" date="2016" name="Genome Announc.">
        <title>Draft genomes of two strains of Paenibacillus glucanolyticus with capability to degrade lignocellulose.</title>
        <authorList>
            <person name="Mathews S.L."/>
            <person name="Pawlak J."/>
            <person name="Grunden A.M."/>
        </authorList>
    </citation>
    <scope>NUCLEOTIDE SEQUENCE [LARGE SCALE GENOMIC DNA]</scope>
    <source>
        <strain evidence="5">SLM1</strain>
    </source>
</reference>
<evidence type="ECO:0000256" key="3">
    <source>
        <dbReference type="ARBA" id="ARBA00023163"/>
    </source>
</evidence>
<dbReference type="PROSITE" id="PS01124">
    <property type="entry name" value="HTH_ARAC_FAMILY_2"/>
    <property type="match status" value="1"/>
</dbReference>
<dbReference type="AlphaFoldDB" id="A0A163LXZ5"/>
<keyword evidence="3" id="KW-0804">Transcription</keyword>
<dbReference type="PANTHER" id="PTHR43280:SF2">
    <property type="entry name" value="HTH-TYPE TRANSCRIPTIONAL REGULATOR EXSA"/>
    <property type="match status" value="1"/>
</dbReference>
<dbReference type="Pfam" id="PF02311">
    <property type="entry name" value="AraC_binding"/>
    <property type="match status" value="1"/>
</dbReference>
<comment type="caution">
    <text evidence="5">The sequence shown here is derived from an EMBL/GenBank/DDBJ whole genome shotgun (WGS) entry which is preliminary data.</text>
</comment>
<dbReference type="GO" id="GO:0003700">
    <property type="term" value="F:DNA-binding transcription factor activity"/>
    <property type="evidence" value="ECO:0007669"/>
    <property type="project" value="InterPro"/>
</dbReference>
<dbReference type="Pfam" id="PF12833">
    <property type="entry name" value="HTH_18"/>
    <property type="match status" value="1"/>
</dbReference>
<sequence length="269" mass="31179">MRNERAVISLESTGTIFGDHFEQDDAYRLRRPQGMQDWLLVYTLHGEGYFRTPAGEKRCGSGQLGLLRAGITHEYGTAPGKRWNFLWIHYPGLPENWMLRNQEFLVETLPDERVRGRVEQAFRNVLQDSLDRLDLWEALCENALREILLLLAQRTNKRMDPRVEQTLGLLSRSLKEDIRIDAISREVGVSGSRLAHLFKQETGYTIVEHLNQMRVRHAALLMTHSGRTASEAAQDVGFNSYNHFADQFRKQYGVSPRQYRQDYKPTSML</sequence>
<dbReference type="InterPro" id="IPR037923">
    <property type="entry name" value="HTH-like"/>
</dbReference>
<proteinExistence type="predicted"/>
<gene>
    <name evidence="5" type="ORF">AWU65_22870</name>
</gene>
<evidence type="ECO:0000256" key="1">
    <source>
        <dbReference type="ARBA" id="ARBA00023015"/>
    </source>
</evidence>
<dbReference type="SMART" id="SM00342">
    <property type="entry name" value="HTH_ARAC"/>
    <property type="match status" value="1"/>
</dbReference>
<dbReference type="InterPro" id="IPR020449">
    <property type="entry name" value="Tscrpt_reg_AraC-type_HTH"/>
</dbReference>
<dbReference type="SUPFAM" id="SSF51215">
    <property type="entry name" value="Regulatory protein AraC"/>
    <property type="match status" value="1"/>
</dbReference>
<dbReference type="Proteomes" id="UP000076796">
    <property type="component" value="Unassembled WGS sequence"/>
</dbReference>
<dbReference type="EMBL" id="LWMH01000001">
    <property type="protein sequence ID" value="KZS48570.1"/>
    <property type="molecule type" value="Genomic_DNA"/>
</dbReference>
<dbReference type="InterPro" id="IPR018060">
    <property type="entry name" value="HTH_AraC"/>
</dbReference>
<evidence type="ECO:0000313" key="5">
    <source>
        <dbReference type="EMBL" id="KZS48570.1"/>
    </source>
</evidence>
<dbReference type="InterPro" id="IPR009057">
    <property type="entry name" value="Homeodomain-like_sf"/>
</dbReference>
<name>A0A163LXZ5_9BACL</name>
<dbReference type="OrthoDB" id="9803764at2"/>
<dbReference type="PRINTS" id="PR00032">
    <property type="entry name" value="HTHARAC"/>
</dbReference>
<dbReference type="Gene3D" id="2.60.120.280">
    <property type="entry name" value="Regulatory protein AraC"/>
    <property type="match status" value="1"/>
</dbReference>
<keyword evidence="1" id="KW-0805">Transcription regulation</keyword>
<dbReference type="GeneID" id="97555872"/>
<evidence type="ECO:0000313" key="6">
    <source>
        <dbReference type="Proteomes" id="UP000076796"/>
    </source>
</evidence>
<dbReference type="RefSeq" id="WP_063479427.1">
    <property type="nucleotide sequence ID" value="NZ_CP147845.1"/>
</dbReference>
<dbReference type="Gene3D" id="1.10.10.60">
    <property type="entry name" value="Homeodomain-like"/>
    <property type="match status" value="1"/>
</dbReference>
<evidence type="ECO:0000259" key="4">
    <source>
        <dbReference type="PROSITE" id="PS01124"/>
    </source>
</evidence>
<evidence type="ECO:0000256" key="2">
    <source>
        <dbReference type="ARBA" id="ARBA00023125"/>
    </source>
</evidence>
<dbReference type="SUPFAM" id="SSF46689">
    <property type="entry name" value="Homeodomain-like"/>
    <property type="match status" value="2"/>
</dbReference>
<keyword evidence="2" id="KW-0238">DNA-binding</keyword>
<dbReference type="PANTHER" id="PTHR43280">
    <property type="entry name" value="ARAC-FAMILY TRANSCRIPTIONAL REGULATOR"/>
    <property type="match status" value="1"/>
</dbReference>
<keyword evidence="6" id="KW-1185">Reference proteome</keyword>